<evidence type="ECO:0000313" key="2">
    <source>
        <dbReference type="Proteomes" id="UP000237839"/>
    </source>
</evidence>
<accession>A0A2S9H0C1</accession>
<dbReference type="InterPro" id="IPR043129">
    <property type="entry name" value="ATPase_NBD"/>
</dbReference>
<dbReference type="Proteomes" id="UP000237839">
    <property type="component" value="Unassembled WGS sequence"/>
</dbReference>
<proteinExistence type="predicted"/>
<dbReference type="AlphaFoldDB" id="A0A2S9H0C1"/>
<dbReference type="Pfam" id="PF05035">
    <property type="entry name" value="DGOK"/>
    <property type="match status" value="1"/>
</dbReference>
<keyword evidence="1" id="KW-0808">Transferase</keyword>
<dbReference type="InterPro" id="IPR042257">
    <property type="entry name" value="DGOK_C"/>
</dbReference>
<keyword evidence="1" id="KW-0418">Kinase</keyword>
<keyword evidence="2" id="KW-1185">Reference proteome</keyword>
<dbReference type="CDD" id="cd24012">
    <property type="entry name" value="ASKHA_NBD_KDGal-kinase"/>
    <property type="match status" value="1"/>
</dbReference>
<reference evidence="1 2" key="1">
    <citation type="submission" date="2018-02" db="EMBL/GenBank/DDBJ databases">
        <title>Solimicrobium silvestre gen. nov., sp. nov., isolated from alpine forest soil.</title>
        <authorList>
            <person name="Margesin R."/>
            <person name="Albuquerque L."/>
            <person name="Zhang D.-C."/>
            <person name="Froufe H.J.C."/>
            <person name="Severino R."/>
            <person name="Roxo I."/>
            <person name="Egas C."/>
            <person name="Da Costa M.S."/>
        </authorList>
    </citation>
    <scope>NUCLEOTIDE SEQUENCE [LARGE SCALE GENOMIC DNA]</scope>
    <source>
        <strain evidence="1 2">S20-91</strain>
    </source>
</reference>
<dbReference type="InterPro" id="IPR007729">
    <property type="entry name" value="DGOK"/>
</dbReference>
<dbReference type="SUPFAM" id="SSF53067">
    <property type="entry name" value="Actin-like ATPase domain"/>
    <property type="match status" value="1"/>
</dbReference>
<dbReference type="GO" id="GO:0008671">
    <property type="term" value="F:2-dehydro-3-deoxygalactonokinase activity"/>
    <property type="evidence" value="ECO:0007669"/>
    <property type="project" value="InterPro"/>
</dbReference>
<comment type="caution">
    <text evidence="1">The sequence shown here is derived from an EMBL/GenBank/DDBJ whole genome shotgun (WGS) entry which is preliminary data.</text>
</comment>
<gene>
    <name evidence="1" type="ORF">S2091_1790</name>
</gene>
<protein>
    <submittedName>
        <fullName evidence="1">2-keto-3-deoxy-galactonokinase</fullName>
    </submittedName>
</protein>
<dbReference type="Gene3D" id="3.30.420.310">
    <property type="entry name" value="2-keto-3-deoxy-galactonokinase, C-terminal domain"/>
    <property type="match status" value="1"/>
</dbReference>
<dbReference type="InterPro" id="IPR042258">
    <property type="entry name" value="DGOK_N"/>
</dbReference>
<sequence>MVTSQPSLIGIDWGSTSLRAYLFDADGAVLETRATTQGASGMADADSYLNTLYQLTGDWMQTGGRKNNLSVLACGMVGSAHGWQEVPYVECVADINKVAANLVKIHHQPVHIIPGLICSPDNLPPDVMRGEETQLIGALRNLPNLTSEACIVLPGTHSKWARTSHGTICAFATHMTGELFFVLRQHSVLGRLLPESGITRDDAAFLNGVRASRDQGYLGLSHQLFSVRSLGLTKNMNGMELTEYLSGLLIGHEVQAGLNWRKLAGLESAPLVLAGDPELCRRYVHAMSSYDVTDAVVLSDTAPAGLWSVALASGITRQSLN</sequence>
<dbReference type="Gene3D" id="3.30.420.300">
    <property type="entry name" value="2-keto-3-deoxy-galactonokinase, substrate binding domain"/>
    <property type="match status" value="1"/>
</dbReference>
<organism evidence="1 2">
    <name type="scientific">Solimicrobium silvestre</name>
    <dbReference type="NCBI Taxonomy" id="2099400"/>
    <lineage>
        <taxon>Bacteria</taxon>
        <taxon>Pseudomonadati</taxon>
        <taxon>Pseudomonadota</taxon>
        <taxon>Betaproteobacteria</taxon>
        <taxon>Burkholderiales</taxon>
        <taxon>Oxalobacteraceae</taxon>
        <taxon>Solimicrobium</taxon>
    </lineage>
</organism>
<evidence type="ECO:0000313" key="1">
    <source>
        <dbReference type="EMBL" id="PRC93403.1"/>
    </source>
</evidence>
<name>A0A2S9H0C1_9BURK</name>
<dbReference type="GO" id="GO:0034194">
    <property type="term" value="P:D-galactonate catabolic process"/>
    <property type="evidence" value="ECO:0007669"/>
    <property type="project" value="InterPro"/>
</dbReference>
<dbReference type="EMBL" id="PUGF01000007">
    <property type="protein sequence ID" value="PRC93403.1"/>
    <property type="molecule type" value="Genomic_DNA"/>
</dbReference>